<gene>
    <name evidence="1" type="ORF">ERS008198_04593</name>
</gene>
<dbReference type="Proteomes" id="UP000041314">
    <property type="component" value="Unassembled WGS sequence"/>
</dbReference>
<reference evidence="1 2" key="1">
    <citation type="submission" date="2015-03" db="EMBL/GenBank/DDBJ databases">
        <authorList>
            <consortium name="Pathogen Informatics"/>
        </authorList>
    </citation>
    <scope>NUCLEOTIDE SEQUENCE [LARGE SCALE GENOMIC DNA]</scope>
    <source>
        <strain evidence="1 2">A1104</strain>
    </source>
</reference>
<sequence>MISKMPANGVQHTLRKFLAAIHRNLPGTMTQRRITVTRNQLIGITL</sequence>
<organism evidence="1 2">
    <name type="scientific">Salmonella enterica subsp. enterica serovar Bovismorbificans</name>
    <dbReference type="NCBI Taxonomy" id="58097"/>
    <lineage>
        <taxon>Bacteria</taxon>
        <taxon>Pseudomonadati</taxon>
        <taxon>Pseudomonadota</taxon>
        <taxon>Gammaproteobacteria</taxon>
        <taxon>Enterobacterales</taxon>
        <taxon>Enterobacteriaceae</taxon>
        <taxon>Salmonella</taxon>
    </lineage>
</organism>
<accession>A0A655EEV7</accession>
<name>A0A655EEV7_SALET</name>
<proteinExistence type="predicted"/>
<evidence type="ECO:0000313" key="2">
    <source>
        <dbReference type="Proteomes" id="UP000041314"/>
    </source>
</evidence>
<dbReference type="AlphaFoldDB" id="A0A655EEV7"/>
<evidence type="ECO:0000313" key="1">
    <source>
        <dbReference type="EMBL" id="CNV18698.1"/>
    </source>
</evidence>
<protein>
    <submittedName>
        <fullName evidence="1">Uncharacterized protein</fullName>
    </submittedName>
</protein>
<dbReference type="EMBL" id="CQPA01000066">
    <property type="protein sequence ID" value="CNV18698.1"/>
    <property type="molecule type" value="Genomic_DNA"/>
</dbReference>